<evidence type="ECO:0000259" key="11">
    <source>
        <dbReference type="PROSITE" id="PS51900"/>
    </source>
</evidence>
<dbReference type="InterPro" id="IPR050090">
    <property type="entry name" value="Tyrosine_recombinase_XerCD"/>
</dbReference>
<evidence type="ECO:0000256" key="2">
    <source>
        <dbReference type="ARBA" id="ARBA00022490"/>
    </source>
</evidence>
<keyword evidence="5" id="KW-0229">DNA integration</keyword>
<reference evidence="12 13" key="1">
    <citation type="submission" date="2017-06" db="EMBL/GenBank/DDBJ databases">
        <title>Genome sequencing of cyanobaciteial culture collection at National Institute for Environmental Studies (NIES).</title>
        <authorList>
            <person name="Hirose Y."/>
            <person name="Shimura Y."/>
            <person name="Fujisawa T."/>
            <person name="Nakamura Y."/>
            <person name="Kawachi M."/>
        </authorList>
    </citation>
    <scope>NUCLEOTIDE SEQUENCE [LARGE SCALE GENOMIC DNA]</scope>
    <source>
        <strain evidence="12 13">NIES-2135</strain>
        <plasmid evidence="13">Plasmid Plasmid1 dna</plasmid>
    </source>
</reference>
<dbReference type="SUPFAM" id="SSF56349">
    <property type="entry name" value="DNA breaking-rejoining enzymes"/>
    <property type="match status" value="1"/>
</dbReference>
<dbReference type="Pfam" id="PF02899">
    <property type="entry name" value="Phage_int_SAM_1"/>
    <property type="match status" value="1"/>
</dbReference>
<keyword evidence="2" id="KW-0963">Cytoplasm</keyword>
<protein>
    <submittedName>
        <fullName evidence="12">Integrase domain protein SAM domain protein</fullName>
    </submittedName>
</protein>
<name>A0A1Z4JR94_LEPBY</name>
<keyword evidence="13" id="KW-1185">Reference proteome</keyword>
<dbReference type="CDD" id="cd00397">
    <property type="entry name" value="DNA_BRE_C"/>
    <property type="match status" value="1"/>
</dbReference>
<gene>
    <name evidence="12" type="ORF">NIES2135_60640</name>
</gene>
<dbReference type="GO" id="GO:0007059">
    <property type="term" value="P:chromosome segregation"/>
    <property type="evidence" value="ECO:0007669"/>
    <property type="project" value="UniProtKB-KW"/>
</dbReference>
<evidence type="ECO:0000256" key="6">
    <source>
        <dbReference type="ARBA" id="ARBA00023125"/>
    </source>
</evidence>
<organism evidence="12 13">
    <name type="scientific">Leptolyngbya boryana NIES-2135</name>
    <dbReference type="NCBI Taxonomy" id="1973484"/>
    <lineage>
        <taxon>Bacteria</taxon>
        <taxon>Bacillati</taxon>
        <taxon>Cyanobacteriota</taxon>
        <taxon>Cyanophyceae</taxon>
        <taxon>Leptolyngbyales</taxon>
        <taxon>Leptolyngbyaceae</taxon>
        <taxon>Leptolyngbya group</taxon>
        <taxon>Leptolyngbya</taxon>
    </lineage>
</organism>
<dbReference type="GO" id="GO:0015074">
    <property type="term" value="P:DNA integration"/>
    <property type="evidence" value="ECO:0007669"/>
    <property type="project" value="UniProtKB-KW"/>
</dbReference>
<sequence length="321" mass="36398">MPQSIPDPIFVVRTPASQSPALISPAVDLRASRIEEFLIARSLSENSKRAYRQDLKAFTDWTNAPWAMVSPRMVAQFKAHLMQKENGKRVRSDATVRRILGTLKNFFGWMVRSRYIEFDPTLEIDLPKLPEPEADALSETQVEKLLDAAIDETTLPERNLAILMLLLHGLRASEVCALNVEDYQDGRRLHIRQSKANSKGTVPLNAAARAALNGYLGWRKERGEALESSDPLFVSYSRQNAGARLAYGGIRTLVDKLSEKTGIDFHSHQGRHTFGTNHLMAGMNPHHIMTIMRHKNPNNFRRYTKAAEQVAAEKEFYRFEE</sequence>
<dbReference type="InterPro" id="IPR010998">
    <property type="entry name" value="Integrase_recombinase_N"/>
</dbReference>
<dbReference type="Proteomes" id="UP000217895">
    <property type="component" value="Plasmid Plasmid1 dna"/>
</dbReference>
<keyword evidence="8" id="KW-0131">Cell cycle</keyword>
<dbReference type="GO" id="GO:0006310">
    <property type="term" value="P:DNA recombination"/>
    <property type="evidence" value="ECO:0007669"/>
    <property type="project" value="UniProtKB-KW"/>
</dbReference>
<dbReference type="EMBL" id="AP018204">
    <property type="protein sequence ID" value="BAY59187.1"/>
    <property type="molecule type" value="Genomic_DNA"/>
</dbReference>
<dbReference type="InterPro" id="IPR013762">
    <property type="entry name" value="Integrase-like_cat_sf"/>
</dbReference>
<keyword evidence="12" id="KW-0614">Plasmid</keyword>
<keyword evidence="7" id="KW-0233">DNA recombination</keyword>
<dbReference type="InterPro" id="IPR002104">
    <property type="entry name" value="Integrase_catalytic"/>
</dbReference>
<dbReference type="PANTHER" id="PTHR30349">
    <property type="entry name" value="PHAGE INTEGRASE-RELATED"/>
    <property type="match status" value="1"/>
</dbReference>
<keyword evidence="4" id="KW-0159">Chromosome partition</keyword>
<comment type="subcellular location">
    <subcellularLocation>
        <location evidence="1">Cytoplasm</location>
    </subcellularLocation>
</comment>
<evidence type="ECO:0000256" key="8">
    <source>
        <dbReference type="ARBA" id="ARBA00023306"/>
    </source>
</evidence>
<proteinExistence type="predicted"/>
<dbReference type="Pfam" id="PF00589">
    <property type="entry name" value="Phage_integrase"/>
    <property type="match status" value="1"/>
</dbReference>
<dbReference type="Gene3D" id="1.10.443.10">
    <property type="entry name" value="Intergrase catalytic core"/>
    <property type="match status" value="1"/>
</dbReference>
<feature type="domain" description="Tyr recombinase" evidence="10">
    <location>
        <begin position="132"/>
        <end position="316"/>
    </location>
</feature>
<dbReference type="GO" id="GO:0051301">
    <property type="term" value="P:cell division"/>
    <property type="evidence" value="ECO:0007669"/>
    <property type="project" value="UniProtKB-KW"/>
</dbReference>
<dbReference type="GO" id="GO:0005737">
    <property type="term" value="C:cytoplasm"/>
    <property type="evidence" value="ECO:0007669"/>
    <property type="project" value="UniProtKB-SubCell"/>
</dbReference>
<evidence type="ECO:0000256" key="5">
    <source>
        <dbReference type="ARBA" id="ARBA00022908"/>
    </source>
</evidence>
<evidence type="ECO:0000313" key="13">
    <source>
        <dbReference type="Proteomes" id="UP000217895"/>
    </source>
</evidence>
<dbReference type="InterPro" id="IPR004107">
    <property type="entry name" value="Integrase_SAM-like_N"/>
</dbReference>
<evidence type="ECO:0000256" key="7">
    <source>
        <dbReference type="ARBA" id="ARBA00023172"/>
    </source>
</evidence>
<evidence type="ECO:0000259" key="10">
    <source>
        <dbReference type="PROSITE" id="PS51898"/>
    </source>
</evidence>
<dbReference type="AlphaFoldDB" id="A0A1Z4JR94"/>
<dbReference type="PANTHER" id="PTHR30349:SF77">
    <property type="entry name" value="TYROSINE RECOMBINASE XERC"/>
    <property type="match status" value="1"/>
</dbReference>
<evidence type="ECO:0000256" key="4">
    <source>
        <dbReference type="ARBA" id="ARBA00022829"/>
    </source>
</evidence>
<feature type="domain" description="Core-binding (CB)" evidence="11">
    <location>
        <begin position="25"/>
        <end position="111"/>
    </location>
</feature>
<evidence type="ECO:0000256" key="9">
    <source>
        <dbReference type="PROSITE-ProRule" id="PRU01248"/>
    </source>
</evidence>
<dbReference type="InterPro" id="IPR011010">
    <property type="entry name" value="DNA_brk_join_enz"/>
</dbReference>
<keyword evidence="6 9" id="KW-0238">DNA-binding</keyword>
<evidence type="ECO:0000256" key="3">
    <source>
        <dbReference type="ARBA" id="ARBA00022618"/>
    </source>
</evidence>
<geneLocation type="plasmid" evidence="12">
    <name>plasmid1</name>
</geneLocation>
<dbReference type="PROSITE" id="PS51898">
    <property type="entry name" value="TYR_RECOMBINASE"/>
    <property type="match status" value="1"/>
</dbReference>
<dbReference type="GO" id="GO:0003677">
    <property type="term" value="F:DNA binding"/>
    <property type="evidence" value="ECO:0007669"/>
    <property type="project" value="UniProtKB-UniRule"/>
</dbReference>
<dbReference type="Gene3D" id="1.10.150.130">
    <property type="match status" value="1"/>
</dbReference>
<evidence type="ECO:0000256" key="1">
    <source>
        <dbReference type="ARBA" id="ARBA00004496"/>
    </source>
</evidence>
<dbReference type="InterPro" id="IPR044068">
    <property type="entry name" value="CB"/>
</dbReference>
<keyword evidence="3" id="KW-0132">Cell division</keyword>
<evidence type="ECO:0000313" key="12">
    <source>
        <dbReference type="EMBL" id="BAY59187.1"/>
    </source>
</evidence>
<accession>A0A1Z4JR94</accession>
<dbReference type="PROSITE" id="PS51900">
    <property type="entry name" value="CB"/>
    <property type="match status" value="1"/>
</dbReference>